<dbReference type="FunFam" id="1.10.12.10:FF:000001">
    <property type="entry name" value="Probable enoyl-CoA hydratase, mitochondrial"/>
    <property type="match status" value="1"/>
</dbReference>
<dbReference type="FunFam" id="3.90.226.10:FF:000009">
    <property type="entry name" value="Carnitinyl-CoA dehydratase"/>
    <property type="match status" value="1"/>
</dbReference>
<dbReference type="Gene3D" id="3.90.226.10">
    <property type="entry name" value="2-enoyl-CoA Hydratase, Chain A, domain 1"/>
    <property type="match status" value="1"/>
</dbReference>
<dbReference type="InterPro" id="IPR029045">
    <property type="entry name" value="ClpP/crotonase-like_dom_sf"/>
</dbReference>
<dbReference type="RefSeq" id="WP_115850937.1">
    <property type="nucleotide sequence ID" value="NZ_QTUC01000001.1"/>
</dbReference>
<dbReference type="EMBL" id="QTUC01000001">
    <property type="protein sequence ID" value="REF37481.1"/>
    <property type="molecule type" value="Genomic_DNA"/>
</dbReference>
<dbReference type="AlphaFoldDB" id="A0A3D9VJG4"/>
<evidence type="ECO:0000256" key="5">
    <source>
        <dbReference type="ARBA" id="ARBA00023709"/>
    </source>
</evidence>
<comment type="similarity">
    <text evidence="1">Belongs to the enoyl-CoA hydratase/isomerase family.</text>
</comment>
<dbReference type="OrthoDB" id="4470569at2"/>
<dbReference type="GO" id="GO:0006635">
    <property type="term" value="P:fatty acid beta-oxidation"/>
    <property type="evidence" value="ECO:0007669"/>
    <property type="project" value="TreeGrafter"/>
</dbReference>
<keyword evidence="3" id="KW-0443">Lipid metabolism</keyword>
<evidence type="ECO:0000313" key="7">
    <source>
        <dbReference type="EMBL" id="REF37481.1"/>
    </source>
</evidence>
<protein>
    <recommendedName>
        <fullName evidence="2">enoyl-CoA hydratase</fullName>
        <ecNumber evidence="2">4.2.1.17</ecNumber>
    </recommendedName>
</protein>
<evidence type="ECO:0000256" key="1">
    <source>
        <dbReference type="ARBA" id="ARBA00005254"/>
    </source>
</evidence>
<evidence type="ECO:0000256" key="6">
    <source>
        <dbReference type="ARBA" id="ARBA00023717"/>
    </source>
</evidence>
<name>A0A3D9VJG4_THECX</name>
<dbReference type="InterPro" id="IPR014748">
    <property type="entry name" value="Enoyl-CoA_hydra_C"/>
</dbReference>
<evidence type="ECO:0000256" key="2">
    <source>
        <dbReference type="ARBA" id="ARBA00012076"/>
    </source>
</evidence>
<dbReference type="Gene3D" id="1.10.12.10">
    <property type="entry name" value="Lyase 2-enoyl-coa Hydratase, Chain A, domain 2"/>
    <property type="match status" value="1"/>
</dbReference>
<dbReference type="GO" id="GO:0004300">
    <property type="term" value="F:enoyl-CoA hydratase activity"/>
    <property type="evidence" value="ECO:0007669"/>
    <property type="project" value="UniProtKB-EC"/>
</dbReference>
<organism evidence="7 8">
    <name type="scientific">Thermasporomyces composti</name>
    <dbReference type="NCBI Taxonomy" id="696763"/>
    <lineage>
        <taxon>Bacteria</taxon>
        <taxon>Bacillati</taxon>
        <taxon>Actinomycetota</taxon>
        <taxon>Actinomycetes</taxon>
        <taxon>Propionibacteriales</taxon>
        <taxon>Nocardioidaceae</taxon>
        <taxon>Thermasporomyces</taxon>
    </lineage>
</organism>
<comment type="catalytic activity">
    <reaction evidence="5">
        <text>a (3S)-3-hydroxyacyl-CoA = a (2E)-enoyl-CoA + H2O</text>
        <dbReference type="Rhea" id="RHEA:16105"/>
        <dbReference type="ChEBI" id="CHEBI:15377"/>
        <dbReference type="ChEBI" id="CHEBI:57318"/>
        <dbReference type="ChEBI" id="CHEBI:58856"/>
        <dbReference type="EC" id="4.2.1.17"/>
    </reaction>
</comment>
<dbReference type="SUPFAM" id="SSF52096">
    <property type="entry name" value="ClpP/crotonase"/>
    <property type="match status" value="1"/>
</dbReference>
<comment type="catalytic activity">
    <reaction evidence="6">
        <text>a 4-saturated-(3S)-3-hydroxyacyl-CoA = a (3E)-enoyl-CoA + H2O</text>
        <dbReference type="Rhea" id="RHEA:20724"/>
        <dbReference type="ChEBI" id="CHEBI:15377"/>
        <dbReference type="ChEBI" id="CHEBI:58521"/>
        <dbReference type="ChEBI" id="CHEBI:137480"/>
        <dbReference type="EC" id="4.2.1.17"/>
    </reaction>
</comment>
<reference evidence="7 8" key="1">
    <citation type="submission" date="2018-08" db="EMBL/GenBank/DDBJ databases">
        <title>Sequencing the genomes of 1000 actinobacteria strains.</title>
        <authorList>
            <person name="Klenk H.-P."/>
        </authorList>
    </citation>
    <scope>NUCLEOTIDE SEQUENCE [LARGE SCALE GENOMIC DNA]</scope>
    <source>
        <strain evidence="7 8">DSM 22891</strain>
    </source>
</reference>
<dbReference type="EC" id="4.2.1.17" evidence="2"/>
<dbReference type="PANTHER" id="PTHR11941:SF169">
    <property type="entry name" value="(7AS)-7A-METHYL-1,5-DIOXO-2,3,5,6,7,7A-HEXAHYDRO-1H-INDENE-CARBOXYL-COA HYDROLASE"/>
    <property type="match status" value="1"/>
</dbReference>
<proteinExistence type="inferred from homology"/>
<dbReference type="InterPro" id="IPR001753">
    <property type="entry name" value="Enoyl-CoA_hydra/iso"/>
</dbReference>
<dbReference type="Pfam" id="PF00378">
    <property type="entry name" value="ECH_1"/>
    <property type="match status" value="1"/>
</dbReference>
<evidence type="ECO:0000256" key="4">
    <source>
        <dbReference type="ARBA" id="ARBA00023239"/>
    </source>
</evidence>
<keyword evidence="4" id="KW-0456">Lyase</keyword>
<dbReference type="CDD" id="cd06558">
    <property type="entry name" value="crotonase-like"/>
    <property type="match status" value="1"/>
</dbReference>
<keyword evidence="8" id="KW-1185">Reference proteome</keyword>
<evidence type="ECO:0000256" key="3">
    <source>
        <dbReference type="ARBA" id="ARBA00023098"/>
    </source>
</evidence>
<gene>
    <name evidence="7" type="ORF">DFJ64_2925</name>
</gene>
<sequence length="268" mass="28773">MGRYDGLDVRRVDPEGQVVELVLNRPEALNALSTALADALGRATADVAADPAVRAVVLSSACDRAFCVGADLKERNTFSDDDLWRQRPIMRRAFGGLLDLPMPAIAAVHRYALGGGFELALSCDLIVADETAVFGVPEVSVGLVPGGGATQLLARRVGWSRASDLLFTGRRVEASEADRLGFIDRLVPPGRARDTALDLARQIARNSPIAVRHAKRALRQGFALELGPALDVEDAAWRAAASSPDRHEGIAAFVEKRPPVWPGERPRS</sequence>
<dbReference type="PANTHER" id="PTHR11941">
    <property type="entry name" value="ENOYL-COA HYDRATASE-RELATED"/>
    <property type="match status" value="1"/>
</dbReference>
<accession>A0A3D9VJG4</accession>
<evidence type="ECO:0000313" key="8">
    <source>
        <dbReference type="Proteomes" id="UP000256485"/>
    </source>
</evidence>
<dbReference type="Proteomes" id="UP000256485">
    <property type="component" value="Unassembled WGS sequence"/>
</dbReference>
<comment type="caution">
    <text evidence="7">The sequence shown here is derived from an EMBL/GenBank/DDBJ whole genome shotgun (WGS) entry which is preliminary data.</text>
</comment>